<protein>
    <submittedName>
        <fullName evidence="1">Uncharacterized protein</fullName>
    </submittedName>
</protein>
<reference evidence="1 2" key="1">
    <citation type="submission" date="2019-03" db="EMBL/GenBank/DDBJ databases">
        <title>Single cell metagenomics reveals metabolic interactions within the superorganism composed of flagellate Streblomastix strix and complex community of Bacteroidetes bacteria on its surface.</title>
        <authorList>
            <person name="Treitli S.C."/>
            <person name="Kolisko M."/>
            <person name="Husnik F."/>
            <person name="Keeling P."/>
            <person name="Hampl V."/>
        </authorList>
    </citation>
    <scope>NUCLEOTIDE SEQUENCE [LARGE SCALE GENOMIC DNA]</scope>
    <source>
        <strain evidence="1">ST1C</strain>
    </source>
</reference>
<dbReference type="OrthoDB" id="90214at2759"/>
<feature type="non-terminal residue" evidence="1">
    <location>
        <position position="1"/>
    </location>
</feature>
<evidence type="ECO:0000313" key="2">
    <source>
        <dbReference type="Proteomes" id="UP000324800"/>
    </source>
</evidence>
<dbReference type="AlphaFoldDB" id="A0A5J4TSG9"/>
<name>A0A5J4TSG9_9EUKA</name>
<proteinExistence type="predicted"/>
<organism evidence="1 2">
    <name type="scientific">Streblomastix strix</name>
    <dbReference type="NCBI Taxonomy" id="222440"/>
    <lineage>
        <taxon>Eukaryota</taxon>
        <taxon>Metamonada</taxon>
        <taxon>Preaxostyla</taxon>
        <taxon>Oxymonadida</taxon>
        <taxon>Streblomastigidae</taxon>
        <taxon>Streblomastix</taxon>
    </lineage>
</organism>
<accession>A0A5J4TSG9</accession>
<dbReference type="Proteomes" id="UP000324800">
    <property type="component" value="Unassembled WGS sequence"/>
</dbReference>
<dbReference type="EMBL" id="SNRW01026390">
    <property type="protein sequence ID" value="KAA6360832.1"/>
    <property type="molecule type" value="Genomic_DNA"/>
</dbReference>
<gene>
    <name evidence="1" type="ORF">EZS28_043641</name>
</gene>
<evidence type="ECO:0000313" key="1">
    <source>
        <dbReference type="EMBL" id="KAA6360832.1"/>
    </source>
</evidence>
<comment type="caution">
    <text evidence="1">The sequence shown here is derived from an EMBL/GenBank/DDBJ whole genome shotgun (WGS) entry which is preliminary data.</text>
</comment>
<sequence length="80" mass="9331">ETGFSTRLGKAIMIEPKSIQALNVTDLERFQQIFQLQEITCTCDHIRYKTNRSDVEQFIKFEELIIEKDYLAVNVPLVPL</sequence>